<keyword evidence="3" id="KW-0862">Zinc</keyword>
<name>A0A250JGE7_9BACT</name>
<dbReference type="InterPro" id="IPR006913">
    <property type="entry name" value="CENP-V/GFA"/>
</dbReference>
<gene>
    <name evidence="6" type="ORF">CYFUS_008172</name>
</gene>
<dbReference type="GO" id="GO:0016846">
    <property type="term" value="F:carbon-sulfur lyase activity"/>
    <property type="evidence" value="ECO:0007669"/>
    <property type="project" value="InterPro"/>
</dbReference>
<dbReference type="AlphaFoldDB" id="A0A250JGE7"/>
<accession>A0A250JGE7</accession>
<organism evidence="6 7">
    <name type="scientific">Cystobacter fuscus</name>
    <dbReference type="NCBI Taxonomy" id="43"/>
    <lineage>
        <taxon>Bacteria</taxon>
        <taxon>Pseudomonadati</taxon>
        <taxon>Myxococcota</taxon>
        <taxon>Myxococcia</taxon>
        <taxon>Myxococcales</taxon>
        <taxon>Cystobacterineae</taxon>
        <taxon>Archangiaceae</taxon>
        <taxon>Cystobacter</taxon>
    </lineage>
</organism>
<proteinExistence type="inferred from homology"/>
<dbReference type="SUPFAM" id="SSF51316">
    <property type="entry name" value="Mss4-like"/>
    <property type="match status" value="1"/>
</dbReference>
<evidence type="ECO:0000256" key="4">
    <source>
        <dbReference type="ARBA" id="ARBA00023239"/>
    </source>
</evidence>
<dbReference type="Proteomes" id="UP000217257">
    <property type="component" value="Chromosome"/>
</dbReference>
<keyword evidence="2" id="KW-0479">Metal-binding</keyword>
<dbReference type="Pfam" id="PF04828">
    <property type="entry name" value="GFA"/>
    <property type="match status" value="1"/>
</dbReference>
<dbReference type="KEGG" id="cfus:CYFUS_008172"/>
<evidence type="ECO:0000256" key="1">
    <source>
        <dbReference type="ARBA" id="ARBA00005495"/>
    </source>
</evidence>
<keyword evidence="4" id="KW-0456">Lyase</keyword>
<dbReference type="PANTHER" id="PTHR33337:SF40">
    <property type="entry name" value="CENP-V_GFA DOMAIN-CONTAINING PROTEIN-RELATED"/>
    <property type="match status" value="1"/>
</dbReference>
<dbReference type="PROSITE" id="PS51891">
    <property type="entry name" value="CENP_V_GFA"/>
    <property type="match status" value="1"/>
</dbReference>
<feature type="domain" description="CENP-V/GFA" evidence="5">
    <location>
        <begin position="8"/>
        <end position="135"/>
    </location>
</feature>
<dbReference type="EMBL" id="CP022098">
    <property type="protein sequence ID" value="ATB42693.1"/>
    <property type="molecule type" value="Genomic_DNA"/>
</dbReference>
<sequence>MSENGARYTGGCLCGALRYEAEGKPLFTGFCYCADCRKASGSGFIAFMGFASTAVRFSGETRQFWSKSYKGTDSVRNFCPVCGGLVFGGEVGKDDSHTIYAGSLDDPSSFHPEIAIFTRDRPAWVALPPDLPAFDTMPD</sequence>
<dbReference type="Gene3D" id="3.90.1590.10">
    <property type="entry name" value="glutathione-dependent formaldehyde- activating enzyme (gfa)"/>
    <property type="match status" value="1"/>
</dbReference>
<evidence type="ECO:0000313" key="6">
    <source>
        <dbReference type="EMBL" id="ATB42693.1"/>
    </source>
</evidence>
<protein>
    <submittedName>
        <fullName evidence="6">Gfa-like protein</fullName>
    </submittedName>
</protein>
<dbReference type="PANTHER" id="PTHR33337">
    <property type="entry name" value="GFA DOMAIN-CONTAINING PROTEIN"/>
    <property type="match status" value="1"/>
</dbReference>
<dbReference type="RefSeq" id="WP_095990209.1">
    <property type="nucleotide sequence ID" value="NZ_CP022098.1"/>
</dbReference>
<evidence type="ECO:0000259" key="5">
    <source>
        <dbReference type="PROSITE" id="PS51891"/>
    </source>
</evidence>
<evidence type="ECO:0000313" key="7">
    <source>
        <dbReference type="Proteomes" id="UP000217257"/>
    </source>
</evidence>
<dbReference type="GO" id="GO:0046872">
    <property type="term" value="F:metal ion binding"/>
    <property type="evidence" value="ECO:0007669"/>
    <property type="project" value="UniProtKB-KW"/>
</dbReference>
<dbReference type="InterPro" id="IPR011057">
    <property type="entry name" value="Mss4-like_sf"/>
</dbReference>
<comment type="similarity">
    <text evidence="1">Belongs to the Gfa family.</text>
</comment>
<evidence type="ECO:0000256" key="3">
    <source>
        <dbReference type="ARBA" id="ARBA00022833"/>
    </source>
</evidence>
<reference evidence="6 7" key="1">
    <citation type="submission" date="2017-06" db="EMBL/GenBank/DDBJ databases">
        <title>Sequencing and comparative analysis of myxobacterial genomes.</title>
        <authorList>
            <person name="Rupp O."/>
            <person name="Goesmann A."/>
            <person name="Sogaard-Andersen L."/>
        </authorList>
    </citation>
    <scope>NUCLEOTIDE SEQUENCE [LARGE SCALE GENOMIC DNA]</scope>
    <source>
        <strain evidence="6 7">DSM 52655</strain>
    </source>
</reference>
<evidence type="ECO:0000256" key="2">
    <source>
        <dbReference type="ARBA" id="ARBA00022723"/>
    </source>
</evidence>